<dbReference type="InterPro" id="IPR053738">
    <property type="entry name" value="Lambda_capsid_assembly"/>
</dbReference>
<accession>A0A9E2BHB4</accession>
<sequence length="306" mass="34105">MPTIRDLTPVDPLLTNISLAFRNAGFVASSIFPTVSVDVVSGTYFIYGNERFDVPSALRADKASFNRIDWTISTGTFRCREYGLEDVIDDRERKVAKAPLDLDIDATEFVTDMVALNAEKRVVDIVTDVARITQNVTLAGTSQFNDFTNSDPISVIDRGRNIINSATGLDPNTLVLSREVFNQLKNHPQLLERIKYTQKGVVTADLMAGIFDVENVVVAHALHNSARKGAPVTLVRLWGRHCLLAYVEKNPGIRKVSLGFTFSFTKRRTRKYRHERNIGDVIRVSEDRDEALVAASCGYLIRNAVA</sequence>
<name>A0A9E2BHB4_PSYF1</name>
<dbReference type="Gene3D" id="3.90.1690.10">
    <property type="entry name" value="phage-related protein like domain"/>
    <property type="match status" value="1"/>
</dbReference>
<proteinExistence type="predicted"/>
<evidence type="ECO:0000313" key="1">
    <source>
        <dbReference type="EMBL" id="MBT9144606.1"/>
    </source>
</evidence>
<evidence type="ECO:0000313" key="2">
    <source>
        <dbReference type="Proteomes" id="UP000811545"/>
    </source>
</evidence>
<gene>
    <name evidence="1" type="ORF">DDT42_00448</name>
</gene>
<evidence type="ECO:0008006" key="3">
    <source>
        <dbReference type="Google" id="ProtNLM"/>
    </source>
</evidence>
<protein>
    <recommendedName>
        <fullName evidence="3">Capsid protein</fullName>
    </recommendedName>
</protein>
<organism evidence="1 2">
    <name type="scientific">Psychracetigena formicireducens</name>
    <dbReference type="NCBI Taxonomy" id="2986056"/>
    <lineage>
        <taxon>Bacteria</taxon>
        <taxon>Bacillati</taxon>
        <taxon>Candidatus Lithacetigenota</taxon>
        <taxon>Candidatus Psychracetigena</taxon>
    </lineage>
</organism>
<dbReference type="InterPro" id="IPR005564">
    <property type="entry name" value="Major_capsid_GpE"/>
</dbReference>
<dbReference type="Pfam" id="PF03864">
    <property type="entry name" value="Phage_cap_E"/>
    <property type="match status" value="1"/>
</dbReference>
<dbReference type="AlphaFoldDB" id="A0A9E2BHB4"/>
<comment type="caution">
    <text evidence="1">The sequence shown here is derived from an EMBL/GenBank/DDBJ whole genome shotgun (WGS) entry which is preliminary data.</text>
</comment>
<dbReference type="EMBL" id="QLTW01000013">
    <property type="protein sequence ID" value="MBT9144606.1"/>
    <property type="molecule type" value="Genomic_DNA"/>
</dbReference>
<dbReference type="Proteomes" id="UP000811545">
    <property type="component" value="Unassembled WGS sequence"/>
</dbReference>
<reference evidence="1 2" key="1">
    <citation type="journal article" date="2021" name="bioRxiv">
        <title>Unique metabolic strategies in Hadean analogues reveal hints for primordial physiology.</title>
        <authorList>
            <person name="Nobu M.K."/>
            <person name="Nakai R."/>
            <person name="Tamazawa S."/>
            <person name="Mori H."/>
            <person name="Toyoda A."/>
            <person name="Ijiri A."/>
            <person name="Suzuki S."/>
            <person name="Kurokawa K."/>
            <person name="Kamagata Y."/>
            <person name="Tamaki H."/>
        </authorList>
    </citation>
    <scope>NUCLEOTIDE SEQUENCE [LARGE SCALE GENOMIC DNA]</scope>
    <source>
        <strain evidence="1">BS525</strain>
    </source>
</reference>